<keyword evidence="5" id="KW-1185">Reference proteome</keyword>
<name>A0ABR4QBP8_9CEST</name>
<evidence type="ECO:0000256" key="1">
    <source>
        <dbReference type="SAM" id="MobiDB-lite"/>
    </source>
</evidence>
<comment type="caution">
    <text evidence="3">The sequence shown here is derived from an EMBL/GenBank/DDBJ whole genome shotgun (WGS) entry which is preliminary data.</text>
</comment>
<accession>A0ABR4QBP8</accession>
<feature type="region of interest" description="Disordered" evidence="1">
    <location>
        <begin position="1"/>
        <end position="32"/>
    </location>
</feature>
<gene>
    <name evidence="2" type="ORF">TcWFU_000455</name>
    <name evidence="3" type="ORF">TcWFU_005585</name>
    <name evidence="4" type="ORF">TcWFU_006044</name>
</gene>
<dbReference type="EMBL" id="JAKROA010000005">
    <property type="protein sequence ID" value="KAL5106519.1"/>
    <property type="molecule type" value="Genomic_DNA"/>
</dbReference>
<dbReference type="EMBL" id="JAKROA010000005">
    <property type="protein sequence ID" value="KAL5106905.1"/>
    <property type="molecule type" value="Genomic_DNA"/>
</dbReference>
<dbReference type="Proteomes" id="UP001651158">
    <property type="component" value="Unassembled WGS sequence"/>
</dbReference>
<reference evidence="3" key="2">
    <citation type="submission" date="2024-12" db="EMBL/GenBank/DDBJ databases">
        <authorList>
            <person name="Estrada K."/>
            <person name="Bobes R.J."/>
            <person name="Sanchez-Flores A."/>
            <person name="Laclette J.P."/>
        </authorList>
    </citation>
    <scope>NUCLEOTIDE SEQUENCE</scope>
    <source>
        <strain evidence="3">WFUcys</strain>
        <tissue evidence="3">Peritoneal cavity of infected mice</tissue>
    </source>
</reference>
<organism evidence="3 5">
    <name type="scientific">Taenia crassiceps</name>
    <dbReference type="NCBI Taxonomy" id="6207"/>
    <lineage>
        <taxon>Eukaryota</taxon>
        <taxon>Metazoa</taxon>
        <taxon>Spiralia</taxon>
        <taxon>Lophotrochozoa</taxon>
        <taxon>Platyhelminthes</taxon>
        <taxon>Cestoda</taxon>
        <taxon>Eucestoda</taxon>
        <taxon>Cyclophyllidea</taxon>
        <taxon>Taeniidae</taxon>
        <taxon>Taenia</taxon>
    </lineage>
</organism>
<evidence type="ECO:0000313" key="2">
    <source>
        <dbReference type="EMBL" id="KAL5106519.1"/>
    </source>
</evidence>
<evidence type="ECO:0000313" key="5">
    <source>
        <dbReference type="Proteomes" id="UP001651158"/>
    </source>
</evidence>
<reference evidence="3 5" key="1">
    <citation type="journal article" date="2022" name="Front. Cell. Infect. Microbiol.">
        <title>The Genomes of Two Strains of Taenia crassiceps the Animal Model for the Study of Human Cysticercosis.</title>
        <authorList>
            <person name="Bobes R.J."/>
            <person name="Estrada K."/>
            <person name="Rios-Valencia D.G."/>
            <person name="Calderon-Gallegos A."/>
            <person name="de la Torre P."/>
            <person name="Carrero J.C."/>
            <person name="Sanchez-Flores A."/>
            <person name="Laclette J.P."/>
        </authorList>
    </citation>
    <scope>NUCLEOTIDE SEQUENCE [LARGE SCALE GENOMIC DNA]</scope>
    <source>
        <strain evidence="3">WFUcys</strain>
    </source>
</reference>
<proteinExistence type="predicted"/>
<sequence length="131" mass="14324">MVSMPRGGEGDSRISRIDTTSEPEKEISTARRLVKKASFTEAASRHSLHHSPRGTTASSFSTLDATNYELMHLRISTNAVYAIYGTGIIGMIIPIQPHPTTHLNTAIDATLTTNPSLCHHFSPILPFLILQ</sequence>
<protein>
    <submittedName>
        <fullName evidence="3">Uncharacterized protein</fullName>
    </submittedName>
</protein>
<evidence type="ECO:0000313" key="4">
    <source>
        <dbReference type="EMBL" id="KAL5106905.1"/>
    </source>
</evidence>
<evidence type="ECO:0000313" key="3">
    <source>
        <dbReference type="EMBL" id="KAL5106870.1"/>
    </source>
</evidence>
<dbReference type="EMBL" id="JAKROA010000005">
    <property type="protein sequence ID" value="KAL5106870.1"/>
    <property type="molecule type" value="Genomic_DNA"/>
</dbReference>